<dbReference type="Pfam" id="PF02080">
    <property type="entry name" value="TrkA_C"/>
    <property type="match status" value="2"/>
</dbReference>
<dbReference type="Gene3D" id="3.40.50.720">
    <property type="entry name" value="NAD(P)-binding Rossmann-like Domain"/>
    <property type="match status" value="2"/>
</dbReference>
<evidence type="ECO:0000256" key="3">
    <source>
        <dbReference type="ARBA" id="ARBA00022538"/>
    </source>
</evidence>
<dbReference type="InterPro" id="IPR006036">
    <property type="entry name" value="K_uptake_TrkA"/>
</dbReference>
<sequence>MRVLITGAGEVGHRLAEAMVADHDVTVIDKDIAALSRFEGMDLKPRVGNAANARLLEEIGVEDMDLVLAVTGSDEINIITCIIASRMGVNHTIARVRNPEYIDRPVKPLRELGIEYMICPELVMVEDLASTISFPAALMNRKLAGGMLGLIELKVREGMPLVGQVRDLRIPRGSKIVAVKSNGKVRLGDPNITIKPNDHVTMLIDPKAITDLRQSLHEETRDENAVIVGGGLVGFYLAQRLENMGIDLKLIEIDNQRCREISMYLSDTMILNGDGTDISLLTEEGVGDADVVFAVTGIDEKNLLSSLLSRQLGAKKIISRVNRSYYVKLFERVGIDRAVSPGQVTADAVLWLAMGSEEMVTLSDEGMTLMDFVVKANSRLAGRHIMKELPAGAIAGMILRNGHPLVPDEHTILEVGDRVFVVAYQSSISRIKRIFAS</sequence>
<dbReference type="Pfam" id="PF02254">
    <property type="entry name" value="TrkA_N"/>
    <property type="match status" value="2"/>
</dbReference>
<evidence type="ECO:0000259" key="7">
    <source>
        <dbReference type="PROSITE" id="PS51201"/>
    </source>
</evidence>
<dbReference type="InterPro" id="IPR003148">
    <property type="entry name" value="RCK_N"/>
</dbReference>
<evidence type="ECO:0000313" key="9">
    <source>
        <dbReference type="EMBL" id="ABK14608.1"/>
    </source>
</evidence>
<dbReference type="NCBIfam" id="NF007039">
    <property type="entry name" value="PRK09496.3-2"/>
    <property type="match status" value="1"/>
</dbReference>
<accession>A0B7D4</accession>
<dbReference type="AlphaFoldDB" id="A0B7D4"/>
<dbReference type="PANTHER" id="PTHR43833">
    <property type="entry name" value="POTASSIUM CHANNEL PROTEIN 2-RELATED-RELATED"/>
    <property type="match status" value="1"/>
</dbReference>
<evidence type="ECO:0000256" key="6">
    <source>
        <dbReference type="ARBA" id="ARBA00023065"/>
    </source>
</evidence>
<keyword evidence="3" id="KW-0633">Potassium transport</keyword>
<dbReference type="OrthoDB" id="27588at2157"/>
<evidence type="ECO:0000256" key="1">
    <source>
        <dbReference type="ARBA" id="ARBA00003660"/>
    </source>
</evidence>
<dbReference type="Gene3D" id="3.30.70.1450">
    <property type="entry name" value="Regulator of K+ conductance, C-terminal domain"/>
    <property type="match status" value="2"/>
</dbReference>
<keyword evidence="4" id="KW-0630">Potassium</keyword>
<feature type="domain" description="RCK N-terminal" evidence="7">
    <location>
        <begin position="222"/>
        <end position="339"/>
    </location>
</feature>
<evidence type="ECO:0000259" key="8">
    <source>
        <dbReference type="PROSITE" id="PS51202"/>
    </source>
</evidence>
<dbReference type="InterPro" id="IPR050721">
    <property type="entry name" value="Trk_Ktr_HKT_K-transport"/>
</dbReference>
<evidence type="ECO:0000256" key="2">
    <source>
        <dbReference type="ARBA" id="ARBA00022448"/>
    </source>
</evidence>
<feature type="domain" description="RCK C-terminal" evidence="8">
    <location>
        <begin position="138"/>
        <end position="218"/>
    </location>
</feature>
<dbReference type="SUPFAM" id="SSF51735">
    <property type="entry name" value="NAD(P)-binding Rossmann-fold domains"/>
    <property type="match status" value="2"/>
</dbReference>
<evidence type="ECO:0000313" key="10">
    <source>
        <dbReference type="Proteomes" id="UP000000674"/>
    </source>
</evidence>
<dbReference type="PROSITE" id="PS51201">
    <property type="entry name" value="RCK_N"/>
    <property type="match status" value="2"/>
</dbReference>
<dbReference type="PRINTS" id="PR00335">
    <property type="entry name" value="KUPTAKETRKA"/>
</dbReference>
<keyword evidence="5" id="KW-0520">NAD</keyword>
<keyword evidence="2" id="KW-0813">Transport</keyword>
<name>A0B7D4_METTP</name>
<dbReference type="STRING" id="349307.Mthe_0819"/>
<comment type="function">
    <text evidence="1">Part of a potassium transport system.</text>
</comment>
<keyword evidence="10" id="KW-1185">Reference proteome</keyword>
<feature type="domain" description="RCK C-terminal" evidence="8">
    <location>
        <begin position="357"/>
        <end position="437"/>
    </location>
</feature>
<dbReference type="InterPro" id="IPR036721">
    <property type="entry name" value="RCK_C_sf"/>
</dbReference>
<dbReference type="GeneID" id="4462110"/>
<proteinExistence type="predicted"/>
<dbReference type="GO" id="GO:0015079">
    <property type="term" value="F:potassium ion transmembrane transporter activity"/>
    <property type="evidence" value="ECO:0007669"/>
    <property type="project" value="InterPro"/>
</dbReference>
<dbReference type="Proteomes" id="UP000000674">
    <property type="component" value="Chromosome"/>
</dbReference>
<organism evidence="9 10">
    <name type="scientific">Methanothrix thermoacetophila (strain DSM 6194 / JCM 14653 / NBRC 101360 / PT)</name>
    <name type="common">Methanosaeta thermophila</name>
    <dbReference type="NCBI Taxonomy" id="349307"/>
    <lineage>
        <taxon>Archaea</taxon>
        <taxon>Methanobacteriati</taxon>
        <taxon>Methanobacteriota</taxon>
        <taxon>Stenosarchaea group</taxon>
        <taxon>Methanomicrobia</taxon>
        <taxon>Methanotrichales</taxon>
        <taxon>Methanotrichaceae</taxon>
        <taxon>Methanothrix</taxon>
    </lineage>
</organism>
<dbReference type="EMBL" id="CP000477">
    <property type="protein sequence ID" value="ABK14608.1"/>
    <property type="molecule type" value="Genomic_DNA"/>
</dbReference>
<dbReference type="RefSeq" id="WP_011696004.1">
    <property type="nucleotide sequence ID" value="NC_008553.1"/>
</dbReference>
<protein>
    <submittedName>
        <fullName evidence="9">TrkA-N domain protein</fullName>
    </submittedName>
</protein>
<evidence type="ECO:0000256" key="4">
    <source>
        <dbReference type="ARBA" id="ARBA00022958"/>
    </source>
</evidence>
<dbReference type="PANTHER" id="PTHR43833:SF5">
    <property type="entry name" value="TRK SYSTEM POTASSIUM UPTAKE PROTEIN TRKA"/>
    <property type="match status" value="1"/>
</dbReference>
<gene>
    <name evidence="9" type="ordered locus">Mthe_0819</name>
</gene>
<dbReference type="SUPFAM" id="SSF116726">
    <property type="entry name" value="TrkA C-terminal domain-like"/>
    <property type="match status" value="2"/>
</dbReference>
<dbReference type="InterPro" id="IPR036291">
    <property type="entry name" value="NAD(P)-bd_dom_sf"/>
</dbReference>
<dbReference type="GO" id="GO:0005886">
    <property type="term" value="C:plasma membrane"/>
    <property type="evidence" value="ECO:0007669"/>
    <property type="project" value="InterPro"/>
</dbReference>
<dbReference type="HOGENOM" id="CLU_046525_0_1_2"/>
<reference evidence="9 10" key="1">
    <citation type="submission" date="2006-10" db="EMBL/GenBank/DDBJ databases">
        <title>Complete sequence of Methanosaeta thermophila PT.</title>
        <authorList>
            <consortium name="US DOE Joint Genome Institute"/>
            <person name="Copeland A."/>
            <person name="Lucas S."/>
            <person name="Lapidus A."/>
            <person name="Barry K."/>
            <person name="Detter J.C."/>
            <person name="Glavina del Rio T."/>
            <person name="Hammon N."/>
            <person name="Israni S."/>
            <person name="Pitluck S."/>
            <person name="Chain P."/>
            <person name="Malfatti S."/>
            <person name="Shin M."/>
            <person name="Vergez L."/>
            <person name="Schmutz J."/>
            <person name="Larimer F."/>
            <person name="Land M."/>
            <person name="Hauser L."/>
            <person name="Kyrpides N."/>
            <person name="Kim E."/>
            <person name="Smith K.S."/>
            <person name="Ingram-Smith C."/>
            <person name="Richardson P."/>
        </authorList>
    </citation>
    <scope>NUCLEOTIDE SEQUENCE [LARGE SCALE GENOMIC DNA]</scope>
    <source>
        <strain evidence="10">DSM 6194 / JCM 14653 / NBRC 101360 / PT</strain>
    </source>
</reference>
<evidence type="ECO:0000256" key="5">
    <source>
        <dbReference type="ARBA" id="ARBA00023027"/>
    </source>
</evidence>
<keyword evidence="6" id="KW-0406">Ion transport</keyword>
<dbReference type="InterPro" id="IPR006037">
    <property type="entry name" value="RCK_C"/>
</dbReference>
<dbReference type="PROSITE" id="PS51202">
    <property type="entry name" value="RCK_C"/>
    <property type="match status" value="2"/>
</dbReference>
<dbReference type="KEGG" id="mtp:Mthe_0819"/>
<feature type="domain" description="RCK N-terminal" evidence="7">
    <location>
        <begin position="1"/>
        <end position="118"/>
    </location>
</feature>